<protein>
    <submittedName>
        <fullName evidence="5">Tfp pilus assembly protein PilB</fullName>
    </submittedName>
</protein>
<dbReference type="PATRIC" id="fig|1618778.3.peg.170"/>
<dbReference type="SUPFAM" id="SSF52540">
    <property type="entry name" value="P-loop containing nucleoside triphosphate hydrolases"/>
    <property type="match status" value="1"/>
</dbReference>
<evidence type="ECO:0000256" key="3">
    <source>
        <dbReference type="ARBA" id="ARBA00022840"/>
    </source>
</evidence>
<comment type="caution">
    <text evidence="5">The sequence shown here is derived from an EMBL/GenBank/DDBJ whole genome shotgun (WGS) entry which is preliminary data.</text>
</comment>
<dbReference type="GO" id="GO:0005886">
    <property type="term" value="C:plasma membrane"/>
    <property type="evidence" value="ECO:0007669"/>
    <property type="project" value="TreeGrafter"/>
</dbReference>
<dbReference type="PANTHER" id="PTHR30258">
    <property type="entry name" value="TYPE II SECRETION SYSTEM PROTEIN GSPE-RELATED"/>
    <property type="match status" value="1"/>
</dbReference>
<accession>A0A0G1GWJ0</accession>
<sequence length="582" mass="64372">MSFLEELTKEGSISESQIGEIKSLAQEKHNGDIDEALIESGITEEKILEAKGRYLQIPIKQVNREKISFDALKYISEDSAAHYHFVPIELRDGVLEVGVINGEDVQALDALQFISTKLGIPFKIFLISKSDYISIMEAYKGISTQVEEALSELDADETFGIKGVNEESLSKEIQNIKPGEEAKIVEDAPVIKIVAVILRNALEGGASDIHIEYTGKKVKVRFRVDGALHTTILLPSNIYNGIVARVKILARLRLDEKRKPQDGSFSANIDGRNIDFRVSTMPAYYGEKVVMRILDSEKGVKAIDQLGLSETNLNMIKEAIGKPYGLILITGPTGSGKTTTLYSMMNALDKEVSNIVSLEDPVEYHMSDVNQSQMMPEIGYTFASGLRSILRQDPDIIMVGEIRDKETAQLAVQAALTGHLVLSTLHTNNAIGAIPRLIDMGVDPYLIAPTLILSVAQRLARLTCASSRKLVPLDPIVKTQIEEQMKDLPVEFKKEIGIDGKMYETIPSGECPSGTRGRIAVFEMFRVDKEMQSVILKNPTGEAIYKTARKKGMLMMIEDAMLKAVEGIIPFTEVYNFSNENN</sequence>
<reference evidence="5 6" key="1">
    <citation type="journal article" date="2015" name="Nature">
        <title>rRNA introns, odd ribosomes, and small enigmatic genomes across a large radiation of phyla.</title>
        <authorList>
            <person name="Brown C.T."/>
            <person name="Hug L.A."/>
            <person name="Thomas B.C."/>
            <person name="Sharon I."/>
            <person name="Castelle C.J."/>
            <person name="Singh A."/>
            <person name="Wilkins M.J."/>
            <person name="Williams K.H."/>
            <person name="Banfield J.F."/>
        </authorList>
    </citation>
    <scope>NUCLEOTIDE SEQUENCE [LARGE SCALE GENOMIC DNA]</scope>
</reference>
<evidence type="ECO:0000313" key="5">
    <source>
        <dbReference type="EMBL" id="KKT11717.1"/>
    </source>
</evidence>
<dbReference type="GO" id="GO:0005524">
    <property type="term" value="F:ATP binding"/>
    <property type="evidence" value="ECO:0007669"/>
    <property type="project" value="UniProtKB-KW"/>
</dbReference>
<dbReference type="CDD" id="cd01129">
    <property type="entry name" value="PulE-GspE-like"/>
    <property type="match status" value="1"/>
</dbReference>
<dbReference type="AlphaFoldDB" id="A0A0G1GWJ0"/>
<feature type="domain" description="Bacterial type II secretion system protein E" evidence="4">
    <location>
        <begin position="390"/>
        <end position="404"/>
    </location>
</feature>
<dbReference type="Proteomes" id="UP000033907">
    <property type="component" value="Unassembled WGS sequence"/>
</dbReference>
<dbReference type="PROSITE" id="PS00662">
    <property type="entry name" value="T2SP_E"/>
    <property type="match status" value="1"/>
</dbReference>
<dbReference type="InterPro" id="IPR037257">
    <property type="entry name" value="T2SS_E_N_sf"/>
</dbReference>
<dbReference type="SMART" id="SM00382">
    <property type="entry name" value="AAA"/>
    <property type="match status" value="1"/>
</dbReference>
<evidence type="ECO:0000256" key="2">
    <source>
        <dbReference type="ARBA" id="ARBA00022741"/>
    </source>
</evidence>
<dbReference type="PANTHER" id="PTHR30258:SF1">
    <property type="entry name" value="PROTEIN TRANSPORT PROTEIN HOFB HOMOLOG"/>
    <property type="match status" value="1"/>
</dbReference>
<dbReference type="SUPFAM" id="SSF160246">
    <property type="entry name" value="EspE N-terminal domain-like"/>
    <property type="match status" value="1"/>
</dbReference>
<keyword evidence="3" id="KW-0067">ATP-binding</keyword>
<comment type="similarity">
    <text evidence="1">Belongs to the GSP E family.</text>
</comment>
<proteinExistence type="inferred from homology"/>
<dbReference type="InterPro" id="IPR001482">
    <property type="entry name" value="T2SS/T4SS_dom"/>
</dbReference>
<organism evidence="5 6">
    <name type="scientific">Candidatus Nomurabacteria bacterium GW2011_GWF2_43_24</name>
    <dbReference type="NCBI Taxonomy" id="1618778"/>
    <lineage>
        <taxon>Bacteria</taxon>
        <taxon>Candidatus Nomuraibacteriota</taxon>
    </lineage>
</organism>
<evidence type="ECO:0000313" key="6">
    <source>
        <dbReference type="Proteomes" id="UP000033907"/>
    </source>
</evidence>
<evidence type="ECO:0000256" key="1">
    <source>
        <dbReference type="ARBA" id="ARBA00006611"/>
    </source>
</evidence>
<dbReference type="Pfam" id="PF05157">
    <property type="entry name" value="MshEN"/>
    <property type="match status" value="1"/>
</dbReference>
<keyword evidence="2" id="KW-0547">Nucleotide-binding</keyword>
<name>A0A0G1GWJ0_9BACT</name>
<evidence type="ECO:0000259" key="4">
    <source>
        <dbReference type="PROSITE" id="PS00662"/>
    </source>
</evidence>
<dbReference type="Pfam" id="PF00437">
    <property type="entry name" value="T2SSE"/>
    <property type="match status" value="1"/>
</dbReference>
<dbReference type="GO" id="GO:0016887">
    <property type="term" value="F:ATP hydrolysis activity"/>
    <property type="evidence" value="ECO:0007669"/>
    <property type="project" value="TreeGrafter"/>
</dbReference>
<dbReference type="InterPro" id="IPR003593">
    <property type="entry name" value="AAA+_ATPase"/>
</dbReference>
<dbReference type="Gene3D" id="3.40.50.300">
    <property type="entry name" value="P-loop containing nucleotide triphosphate hydrolases"/>
    <property type="match status" value="1"/>
</dbReference>
<dbReference type="InterPro" id="IPR007831">
    <property type="entry name" value="T2SS_GspE_N"/>
</dbReference>
<dbReference type="Gene3D" id="3.30.300.160">
    <property type="entry name" value="Type II secretion system, protein E, N-terminal domain"/>
    <property type="match status" value="1"/>
</dbReference>
<dbReference type="Gene3D" id="3.30.450.90">
    <property type="match status" value="1"/>
</dbReference>
<gene>
    <name evidence="5" type="ORF">UV91_C0002G0011</name>
</gene>
<dbReference type="EMBL" id="LCGH01000002">
    <property type="protein sequence ID" value="KKT11717.1"/>
    <property type="molecule type" value="Genomic_DNA"/>
</dbReference>
<dbReference type="InterPro" id="IPR027417">
    <property type="entry name" value="P-loop_NTPase"/>
</dbReference>